<keyword evidence="7" id="KW-1015">Disulfide bond</keyword>
<evidence type="ECO:0000256" key="6">
    <source>
        <dbReference type="ARBA" id="ARBA00022837"/>
    </source>
</evidence>
<dbReference type="Proteomes" id="UP001149165">
    <property type="component" value="Unassembled WGS sequence"/>
</dbReference>
<dbReference type="EC" id="3.1.1.-" evidence="8"/>
<organism evidence="9 10">
    <name type="scientific">Penicillium angulare</name>
    <dbReference type="NCBI Taxonomy" id="116970"/>
    <lineage>
        <taxon>Eukaryota</taxon>
        <taxon>Fungi</taxon>
        <taxon>Dikarya</taxon>
        <taxon>Ascomycota</taxon>
        <taxon>Pezizomycotina</taxon>
        <taxon>Eurotiomycetes</taxon>
        <taxon>Eurotiomycetidae</taxon>
        <taxon>Eurotiales</taxon>
        <taxon>Aspergillaceae</taxon>
        <taxon>Penicillium</taxon>
    </lineage>
</organism>
<dbReference type="OrthoDB" id="2150604at2759"/>
<keyword evidence="3" id="KW-0479">Metal-binding</keyword>
<evidence type="ECO:0000256" key="2">
    <source>
        <dbReference type="ARBA" id="ARBA00022487"/>
    </source>
</evidence>
<keyword evidence="4 8" id="KW-0732">Signal</keyword>
<dbReference type="EMBL" id="JAPQKH010000006">
    <property type="protein sequence ID" value="KAJ5094861.1"/>
    <property type="molecule type" value="Genomic_DNA"/>
</dbReference>
<feature type="signal peptide" evidence="8">
    <location>
        <begin position="1"/>
        <end position="20"/>
    </location>
</feature>
<comment type="similarity">
    <text evidence="1 8">Belongs to the tannase family.</text>
</comment>
<keyword evidence="6" id="KW-0106">Calcium</keyword>
<evidence type="ECO:0000256" key="8">
    <source>
        <dbReference type="RuleBase" id="RU361238"/>
    </source>
</evidence>
<dbReference type="PANTHER" id="PTHR33938">
    <property type="entry name" value="FERULOYL ESTERASE B-RELATED"/>
    <property type="match status" value="1"/>
</dbReference>
<sequence>MKLSFLPLVFLGSMGTVSIANSISCTREAVSNILPKGVSLSFVQHIPKNGTFTVPEGDTGWPIDPINLPELCAIGAMVAGTSTNATFGFGVFLPVEWNGRTLTVGNGGLAGGVNWVDMGTGVKYGHAVFSTDTGHNSSTTDATWAYQNLLSQTNWGWKALHETVTHGKFITEAFYETKPSYHYYQGCSTGGRQGFKEAEMFPDDFDGVISGAPAWWTSHQQIWQFWTGYVNYISNASSIPTSMFDTIGREVLRQCDGQDGLVDTIISDPYGCNFNPETLLCIGATTTDCLTPDQLNTFDALTRDYMGVNSTLIFPSWLLGSEHFWDLNIAGGAPNIIGLGYIQYMMGLGSDWNWRDFDESIVDLSEQLNPGQADASNYDLAPFFRGGKKLIHYHGLSDGGIATGASFYLHDQIERAVSTQNLSISDSYRFFPIPGMGHCTDTADYVNAPYFIAGITMTNNGENSVPGYEDARHDVMYALMDWVENGKAPDYIIGTAWDNFTTQNQVTRPNERRTINREALGFYNALAIAAVYEIDNENIDLKSPLSFASPLQQCVQKYPFLRVIVKDTETEKPSYHGRSEINLQDHISIIHSDDVGGGKEMGIFEKVLPPILDRPWPANIPAWRIIVLPLDPAHNSKVKRCLIAFSFSHTLGDGMVGVTFHETFLQAWRETPTADSERAFVVNLPIQDLPLPFDTPERLPISWGFLLGPVVAAWLPKFLANMLGLRASASTIDAGTWTGSRIFFDQSSGTNTQLKLLEIEAPLLQKVLQLSRQHDAKFTATLHQMILRALSKGIRDPKVTNFVSATAVDMRGSIGTPGSTWGLFVSGHYEVHFRPINANLPALPSDMWSAASVMTKALAGCGSRLQDQAIGLLRYAPSIMSWTKGKIGQLRDCSYELSNLLSFRDVDAGTSEDINISKMIFSQPGNTTSGPLVFNIISVQGGHLVCAVSWQHGALGLPIEEEVPLVNAICASIRSDFESLGVE</sequence>
<reference evidence="9" key="1">
    <citation type="submission" date="2022-11" db="EMBL/GenBank/DDBJ databases">
        <authorList>
            <person name="Petersen C."/>
        </authorList>
    </citation>
    <scope>NUCLEOTIDE SEQUENCE</scope>
    <source>
        <strain evidence="9">IBT 30069</strain>
    </source>
</reference>
<dbReference type="GO" id="GO:0072330">
    <property type="term" value="P:monocarboxylic acid biosynthetic process"/>
    <property type="evidence" value="ECO:0007669"/>
    <property type="project" value="UniProtKB-ARBA"/>
</dbReference>
<keyword evidence="10" id="KW-1185">Reference proteome</keyword>
<dbReference type="GO" id="GO:0017000">
    <property type="term" value="P:antibiotic biosynthetic process"/>
    <property type="evidence" value="ECO:0007669"/>
    <property type="project" value="UniProtKB-ARBA"/>
</dbReference>
<dbReference type="Pfam" id="PF07519">
    <property type="entry name" value="Tannase"/>
    <property type="match status" value="2"/>
</dbReference>
<dbReference type="InterPro" id="IPR011118">
    <property type="entry name" value="Tannase/feruloyl_esterase"/>
</dbReference>
<gene>
    <name evidence="9" type="ORF">N7456_010722</name>
</gene>
<evidence type="ECO:0000256" key="5">
    <source>
        <dbReference type="ARBA" id="ARBA00022801"/>
    </source>
</evidence>
<evidence type="ECO:0000256" key="4">
    <source>
        <dbReference type="ARBA" id="ARBA00022729"/>
    </source>
</evidence>
<proteinExistence type="inferred from homology"/>
<protein>
    <recommendedName>
        <fullName evidence="8">Carboxylic ester hydrolase</fullName>
        <ecNumber evidence="8">3.1.1.-</ecNumber>
    </recommendedName>
</protein>
<comment type="caution">
    <text evidence="9">The sequence shown here is derived from an EMBL/GenBank/DDBJ whole genome shotgun (WGS) entry which is preliminary data.</text>
</comment>
<name>A0A9W9K702_9EURO</name>
<feature type="chain" id="PRO_5041020636" description="Carboxylic ester hydrolase" evidence="8">
    <location>
        <begin position="21"/>
        <end position="983"/>
    </location>
</feature>
<dbReference type="SUPFAM" id="SSF53474">
    <property type="entry name" value="alpha/beta-Hydrolases"/>
    <property type="match status" value="1"/>
</dbReference>
<dbReference type="AlphaFoldDB" id="A0A9W9K702"/>
<evidence type="ECO:0000256" key="7">
    <source>
        <dbReference type="ARBA" id="ARBA00023157"/>
    </source>
</evidence>
<keyword evidence="2" id="KW-0719">Serine esterase</keyword>
<evidence type="ECO:0000313" key="9">
    <source>
        <dbReference type="EMBL" id="KAJ5094861.1"/>
    </source>
</evidence>
<reference evidence="9" key="2">
    <citation type="journal article" date="2023" name="IMA Fungus">
        <title>Comparative genomic study of the Penicillium genus elucidates a diverse pangenome and 15 lateral gene transfer events.</title>
        <authorList>
            <person name="Petersen C."/>
            <person name="Sorensen T."/>
            <person name="Nielsen M.R."/>
            <person name="Sondergaard T.E."/>
            <person name="Sorensen J.L."/>
            <person name="Fitzpatrick D.A."/>
            <person name="Frisvad J.C."/>
            <person name="Nielsen K.L."/>
        </authorList>
    </citation>
    <scope>NUCLEOTIDE SEQUENCE</scope>
    <source>
        <strain evidence="9">IBT 30069</strain>
    </source>
</reference>
<dbReference type="Pfam" id="PF07247">
    <property type="entry name" value="AATase"/>
    <property type="match status" value="1"/>
</dbReference>
<keyword evidence="5 8" id="KW-0378">Hydrolase</keyword>
<evidence type="ECO:0000256" key="1">
    <source>
        <dbReference type="ARBA" id="ARBA00006249"/>
    </source>
</evidence>
<dbReference type="InterPro" id="IPR010828">
    <property type="entry name" value="Atf2/Sli1-like"/>
</dbReference>
<accession>A0A9W9K702</accession>
<evidence type="ECO:0000256" key="3">
    <source>
        <dbReference type="ARBA" id="ARBA00022723"/>
    </source>
</evidence>
<dbReference type="PANTHER" id="PTHR33938:SF2">
    <property type="entry name" value="CARBOXYLIC ESTER HYDROLASE"/>
    <property type="match status" value="1"/>
</dbReference>
<dbReference type="InterPro" id="IPR029058">
    <property type="entry name" value="AB_hydrolase_fold"/>
</dbReference>
<evidence type="ECO:0000313" key="10">
    <source>
        <dbReference type="Proteomes" id="UP001149165"/>
    </source>
</evidence>
<dbReference type="GO" id="GO:0030600">
    <property type="term" value="F:feruloyl esterase activity"/>
    <property type="evidence" value="ECO:0007669"/>
    <property type="project" value="UniProtKB-ARBA"/>
</dbReference>
<dbReference type="GO" id="GO:0046872">
    <property type="term" value="F:metal ion binding"/>
    <property type="evidence" value="ECO:0007669"/>
    <property type="project" value="UniProtKB-KW"/>
</dbReference>